<evidence type="ECO:0000313" key="2">
    <source>
        <dbReference type="WBParaSite" id="JU765_v2.g16100.t1"/>
    </source>
</evidence>
<name>A0AC34QGJ3_9BILA</name>
<reference evidence="2" key="1">
    <citation type="submission" date="2022-11" db="UniProtKB">
        <authorList>
            <consortium name="WormBaseParasite"/>
        </authorList>
    </citation>
    <scope>IDENTIFICATION</scope>
</reference>
<organism evidence="1 2">
    <name type="scientific">Panagrolaimus sp. JU765</name>
    <dbReference type="NCBI Taxonomy" id="591449"/>
    <lineage>
        <taxon>Eukaryota</taxon>
        <taxon>Metazoa</taxon>
        <taxon>Ecdysozoa</taxon>
        <taxon>Nematoda</taxon>
        <taxon>Chromadorea</taxon>
        <taxon>Rhabditida</taxon>
        <taxon>Tylenchina</taxon>
        <taxon>Panagrolaimomorpha</taxon>
        <taxon>Panagrolaimoidea</taxon>
        <taxon>Panagrolaimidae</taxon>
        <taxon>Panagrolaimus</taxon>
    </lineage>
</organism>
<protein>
    <submittedName>
        <fullName evidence="2">Uncharacterized protein</fullName>
    </submittedName>
</protein>
<accession>A0AC34QGJ3</accession>
<dbReference type="WBParaSite" id="JU765_v2.g16100.t1">
    <property type="protein sequence ID" value="JU765_v2.g16100.t1"/>
    <property type="gene ID" value="JU765_v2.g16100"/>
</dbReference>
<proteinExistence type="predicted"/>
<dbReference type="Proteomes" id="UP000887576">
    <property type="component" value="Unplaced"/>
</dbReference>
<sequence length="249" mass="28207">MFDDDQFFDDFISNRGKMLQLIFRTLNPENSFSVIHMGFAIAFKYVCPKAYSRIAEIVEHHEIIDCLFEHLMNQVDTSFSKDALRCLSRIVEFGAETTMFKLIENGFLDSFQKVLDRSNLDSALEMIAALMTTSHIICAAAFQKEIGTKEIIAACYHQSTKTVNDGVELLLKICRKLPDPLLTEFMTSGAGFALKDAFLTIRTEAETSNVPKLNSFAVLFEDTRLQKMAPILGLSELINHKFTFFENKG</sequence>
<evidence type="ECO:0000313" key="1">
    <source>
        <dbReference type="Proteomes" id="UP000887576"/>
    </source>
</evidence>